<evidence type="ECO:0000313" key="3">
    <source>
        <dbReference type="Proteomes" id="UP000054560"/>
    </source>
</evidence>
<dbReference type="RefSeq" id="XP_014144426.1">
    <property type="nucleotide sequence ID" value="XM_014288951.1"/>
</dbReference>
<evidence type="ECO:0000313" key="2">
    <source>
        <dbReference type="EMBL" id="KNC70524.1"/>
    </source>
</evidence>
<evidence type="ECO:0000256" key="1">
    <source>
        <dbReference type="SAM" id="Phobius"/>
    </source>
</evidence>
<gene>
    <name evidence="2" type="ORF">SARC_16945</name>
</gene>
<reference evidence="2 3" key="1">
    <citation type="submission" date="2011-02" db="EMBL/GenBank/DDBJ databases">
        <title>The Genome Sequence of Sphaeroforma arctica JP610.</title>
        <authorList>
            <consortium name="The Broad Institute Genome Sequencing Platform"/>
            <person name="Russ C."/>
            <person name="Cuomo C."/>
            <person name="Young S.K."/>
            <person name="Zeng Q."/>
            <person name="Gargeya S."/>
            <person name="Alvarado L."/>
            <person name="Berlin A."/>
            <person name="Chapman S.B."/>
            <person name="Chen Z."/>
            <person name="Freedman E."/>
            <person name="Gellesch M."/>
            <person name="Goldberg J."/>
            <person name="Griggs A."/>
            <person name="Gujja S."/>
            <person name="Heilman E."/>
            <person name="Heiman D."/>
            <person name="Howarth C."/>
            <person name="Mehta T."/>
            <person name="Neiman D."/>
            <person name="Pearson M."/>
            <person name="Roberts A."/>
            <person name="Saif S."/>
            <person name="Shea T."/>
            <person name="Shenoy N."/>
            <person name="Sisk P."/>
            <person name="Stolte C."/>
            <person name="Sykes S."/>
            <person name="White J."/>
            <person name="Yandava C."/>
            <person name="Burger G."/>
            <person name="Gray M.W."/>
            <person name="Holland P.W.H."/>
            <person name="King N."/>
            <person name="Lang F.B.F."/>
            <person name="Roger A.J."/>
            <person name="Ruiz-Trillo I."/>
            <person name="Haas B."/>
            <person name="Nusbaum C."/>
            <person name="Birren B."/>
        </authorList>
    </citation>
    <scope>NUCLEOTIDE SEQUENCE [LARGE SCALE GENOMIC DNA]</scope>
    <source>
        <strain evidence="2 3">JP610</strain>
    </source>
</reference>
<protein>
    <submittedName>
        <fullName evidence="2">Uncharacterized protein</fullName>
    </submittedName>
</protein>
<accession>A0A0L0F1M7</accession>
<sequence>MLVMSLIASLCVSRRRYRVMRSGSVLFMTIILAGQFLVAISILTPYNAMLHELVAYSALSSVLNCCFFIGLISSVMGCIVKTYR</sequence>
<organism evidence="2 3">
    <name type="scientific">Sphaeroforma arctica JP610</name>
    <dbReference type="NCBI Taxonomy" id="667725"/>
    <lineage>
        <taxon>Eukaryota</taxon>
        <taxon>Ichthyosporea</taxon>
        <taxon>Ichthyophonida</taxon>
        <taxon>Sphaeroforma</taxon>
    </lineage>
</organism>
<feature type="non-terminal residue" evidence="2">
    <location>
        <position position="84"/>
    </location>
</feature>
<keyword evidence="1" id="KW-1133">Transmembrane helix</keyword>
<dbReference type="GeneID" id="25917449"/>
<dbReference type="Proteomes" id="UP000054560">
    <property type="component" value="Unassembled WGS sequence"/>
</dbReference>
<dbReference type="AlphaFoldDB" id="A0A0L0F1M7"/>
<feature type="transmembrane region" description="Helical" evidence="1">
    <location>
        <begin position="55"/>
        <end position="80"/>
    </location>
</feature>
<dbReference type="EMBL" id="KQ250934">
    <property type="protein sequence ID" value="KNC70524.1"/>
    <property type="molecule type" value="Genomic_DNA"/>
</dbReference>
<keyword evidence="3" id="KW-1185">Reference proteome</keyword>
<proteinExistence type="predicted"/>
<name>A0A0L0F1M7_9EUKA</name>
<keyword evidence="1" id="KW-0472">Membrane</keyword>
<keyword evidence="1" id="KW-0812">Transmembrane</keyword>
<feature type="transmembrane region" description="Helical" evidence="1">
    <location>
        <begin position="24"/>
        <end position="43"/>
    </location>
</feature>